<dbReference type="AlphaFoldDB" id="A0AAU9TM03"/>
<dbReference type="GO" id="GO:0032580">
    <property type="term" value="C:Golgi cisterna membrane"/>
    <property type="evidence" value="ECO:0007669"/>
    <property type="project" value="UniProtKB-SubCell"/>
</dbReference>
<evidence type="ECO:0000256" key="12">
    <source>
        <dbReference type="RuleBase" id="RU003832"/>
    </source>
</evidence>
<dbReference type="Pfam" id="PF17039">
    <property type="entry name" value="Glyco_tran_10_N"/>
    <property type="match status" value="1"/>
</dbReference>
<reference evidence="15" key="1">
    <citation type="submission" date="2022-03" db="EMBL/GenBank/DDBJ databases">
        <authorList>
            <person name="Tunstrom K."/>
        </authorList>
    </citation>
    <scope>NUCLEOTIDE SEQUENCE</scope>
</reference>
<comment type="caution">
    <text evidence="15">The sequence shown here is derived from an EMBL/GenBank/DDBJ whole genome shotgun (WGS) entry which is preliminary data.</text>
</comment>
<dbReference type="InterPro" id="IPR038577">
    <property type="entry name" value="GT10-like_C_sf"/>
</dbReference>
<dbReference type="EC" id="2.4.1.-" evidence="12"/>
<proteinExistence type="inferred from homology"/>
<evidence type="ECO:0000313" key="16">
    <source>
        <dbReference type="Proteomes" id="UP001153954"/>
    </source>
</evidence>
<evidence type="ECO:0000256" key="3">
    <source>
        <dbReference type="ARBA" id="ARBA00008919"/>
    </source>
</evidence>
<dbReference type="InterPro" id="IPR055270">
    <property type="entry name" value="Glyco_tran_10_C"/>
</dbReference>
<comment type="pathway">
    <text evidence="2">Protein modification; protein glycosylation.</text>
</comment>
<evidence type="ECO:0000256" key="8">
    <source>
        <dbReference type="ARBA" id="ARBA00022989"/>
    </source>
</evidence>
<keyword evidence="6 12" id="KW-0812">Transmembrane</keyword>
<evidence type="ECO:0000259" key="13">
    <source>
        <dbReference type="Pfam" id="PF00852"/>
    </source>
</evidence>
<feature type="domain" description="Fucosyltransferase C-terminal" evidence="13">
    <location>
        <begin position="177"/>
        <end position="341"/>
    </location>
</feature>
<keyword evidence="8" id="KW-1133">Transmembrane helix</keyword>
<keyword evidence="10" id="KW-0472">Membrane</keyword>
<accession>A0AAU9TM03</accession>
<evidence type="ECO:0000256" key="1">
    <source>
        <dbReference type="ARBA" id="ARBA00004447"/>
    </source>
</evidence>
<evidence type="ECO:0000259" key="14">
    <source>
        <dbReference type="Pfam" id="PF17039"/>
    </source>
</evidence>
<keyword evidence="16" id="KW-1185">Reference proteome</keyword>
<protein>
    <recommendedName>
        <fullName evidence="12">Fucosyltransferase</fullName>
        <ecNumber evidence="12">2.4.1.-</ecNumber>
    </recommendedName>
</protein>
<name>A0AAU9TM03_EUPED</name>
<comment type="similarity">
    <text evidence="3 12">Belongs to the glycosyltransferase 10 family.</text>
</comment>
<dbReference type="InterPro" id="IPR001503">
    <property type="entry name" value="Glyco_trans_10"/>
</dbReference>
<evidence type="ECO:0000256" key="10">
    <source>
        <dbReference type="ARBA" id="ARBA00023136"/>
    </source>
</evidence>
<evidence type="ECO:0000256" key="11">
    <source>
        <dbReference type="ARBA" id="ARBA00023180"/>
    </source>
</evidence>
<dbReference type="PANTHER" id="PTHR48438">
    <property type="entry name" value="ALPHA-(1,3)-FUCOSYLTRANSFERASE C-RELATED"/>
    <property type="match status" value="1"/>
</dbReference>
<keyword evidence="9 12" id="KW-0333">Golgi apparatus</keyword>
<evidence type="ECO:0000256" key="4">
    <source>
        <dbReference type="ARBA" id="ARBA00022676"/>
    </source>
</evidence>
<sequence>MTQFEMYQDNIEGLTNYEIKQDKYKDLKYILFWTNENDTRNMFGEGQISFFEYNCSYANCYLTTDKYLINDDYTKFEAIIFDVHDLQVWNNNNFPSLRSYKQKYIFYGKESSDDIPICSAFANKYFNWTWSYKLDSDIVSPFIEVKDFQGNIVAPKRVVDWETNMTLLSEIELVHLKQKKKAMAWINKKCHTRNNRMKFAKRLQRAFKENLLDFDIYGCGQLDCRNEKCLEAIKRDYYFYFAPEDSNTEDYVSAEVITAYNQFAVPIVVGGANYHKFLPEGSYINAGTTSIDKLVALVEYIIKNPKIYHSFHRWRNHYIISKAGKFKGICEVCEYLNNVSKYGVFSVRTNFRKWWYSGPLFERCFPKSPENLSDLNNSKRLLQ</sequence>
<organism evidence="15 16">
    <name type="scientific">Euphydryas editha</name>
    <name type="common">Edith's checkerspot</name>
    <dbReference type="NCBI Taxonomy" id="104508"/>
    <lineage>
        <taxon>Eukaryota</taxon>
        <taxon>Metazoa</taxon>
        <taxon>Ecdysozoa</taxon>
        <taxon>Arthropoda</taxon>
        <taxon>Hexapoda</taxon>
        <taxon>Insecta</taxon>
        <taxon>Pterygota</taxon>
        <taxon>Neoptera</taxon>
        <taxon>Endopterygota</taxon>
        <taxon>Lepidoptera</taxon>
        <taxon>Glossata</taxon>
        <taxon>Ditrysia</taxon>
        <taxon>Papilionoidea</taxon>
        <taxon>Nymphalidae</taxon>
        <taxon>Nymphalinae</taxon>
        <taxon>Euphydryas</taxon>
    </lineage>
</organism>
<keyword evidence="7" id="KW-0735">Signal-anchor</keyword>
<dbReference type="EMBL" id="CAKOGL010000007">
    <property type="protein sequence ID" value="CAH2087881.1"/>
    <property type="molecule type" value="Genomic_DNA"/>
</dbReference>
<dbReference type="SUPFAM" id="SSF53756">
    <property type="entry name" value="UDP-Glycosyltransferase/glycogen phosphorylase"/>
    <property type="match status" value="1"/>
</dbReference>
<dbReference type="Gene3D" id="3.40.50.11660">
    <property type="entry name" value="Glycosyl transferase family 10, C-terminal domain"/>
    <property type="match status" value="1"/>
</dbReference>
<dbReference type="Pfam" id="PF00852">
    <property type="entry name" value="Glyco_transf_10"/>
    <property type="match status" value="1"/>
</dbReference>
<keyword evidence="5 12" id="KW-0808">Transferase</keyword>
<feature type="domain" description="Fucosyltransferase N-terminal" evidence="14">
    <location>
        <begin position="27"/>
        <end position="142"/>
    </location>
</feature>
<gene>
    <name evidence="15" type="ORF">EEDITHA_LOCUS4095</name>
</gene>
<keyword evidence="4 12" id="KW-0328">Glycosyltransferase</keyword>
<evidence type="ECO:0000256" key="6">
    <source>
        <dbReference type="ARBA" id="ARBA00022692"/>
    </source>
</evidence>
<evidence type="ECO:0000256" key="2">
    <source>
        <dbReference type="ARBA" id="ARBA00004922"/>
    </source>
</evidence>
<evidence type="ECO:0000313" key="15">
    <source>
        <dbReference type="EMBL" id="CAH2087881.1"/>
    </source>
</evidence>
<dbReference type="Proteomes" id="UP001153954">
    <property type="component" value="Unassembled WGS sequence"/>
</dbReference>
<comment type="subcellular location">
    <subcellularLocation>
        <location evidence="1 12">Golgi apparatus</location>
        <location evidence="1 12">Golgi stack membrane</location>
        <topology evidence="1 12">Single-pass type II membrane protein</topology>
    </subcellularLocation>
</comment>
<dbReference type="PANTHER" id="PTHR48438:SF1">
    <property type="entry name" value="ALPHA-(1,3)-FUCOSYLTRANSFERASE C-RELATED"/>
    <property type="match status" value="1"/>
</dbReference>
<keyword evidence="11" id="KW-0325">Glycoprotein</keyword>
<evidence type="ECO:0000256" key="5">
    <source>
        <dbReference type="ARBA" id="ARBA00022679"/>
    </source>
</evidence>
<dbReference type="InterPro" id="IPR031481">
    <property type="entry name" value="Glyco_tran_10_N"/>
</dbReference>
<evidence type="ECO:0000256" key="7">
    <source>
        <dbReference type="ARBA" id="ARBA00022968"/>
    </source>
</evidence>
<evidence type="ECO:0000256" key="9">
    <source>
        <dbReference type="ARBA" id="ARBA00023034"/>
    </source>
</evidence>
<dbReference type="GO" id="GO:0008417">
    <property type="term" value="F:fucosyltransferase activity"/>
    <property type="evidence" value="ECO:0007669"/>
    <property type="project" value="InterPro"/>
</dbReference>